<dbReference type="KEGG" id="cph:Cpha266_1106"/>
<dbReference type="STRING" id="290317.Cpha266_1106"/>
<dbReference type="Proteomes" id="UP000008701">
    <property type="component" value="Chromosome"/>
</dbReference>
<dbReference type="InterPro" id="IPR013114">
    <property type="entry name" value="FabA_FabZ"/>
</dbReference>
<sequence length="148" mass="16029">MRWLMVDKIIEMEPGIKATGVKCFSRSELFFMDHFPGYPLVPGVLQIEMIAQTGGKCIMAAKPGFLPVLTSVKSAKFRKAIEPGDKALIHTEVTIRQSYSIAKGRIEVDGKDVAYAEVMYGHIAIPAEKMPDAPSGDSASGRTITGGI</sequence>
<dbReference type="Gene3D" id="3.10.129.10">
    <property type="entry name" value="Hotdog Thioesterase"/>
    <property type="match status" value="1"/>
</dbReference>
<proteinExistence type="predicted"/>
<dbReference type="InterPro" id="IPR029069">
    <property type="entry name" value="HotDog_dom_sf"/>
</dbReference>
<protein>
    <submittedName>
        <fullName evidence="2">Beta-hydroxyacyl-(Acyl-carrier-protein) dehydratase, FabA/FabZ</fullName>
    </submittedName>
</protein>
<dbReference type="SUPFAM" id="SSF54637">
    <property type="entry name" value="Thioesterase/thiol ester dehydrase-isomerase"/>
    <property type="match status" value="1"/>
</dbReference>
<keyword evidence="3" id="KW-1185">Reference proteome</keyword>
<dbReference type="eggNOG" id="COG0764">
    <property type="taxonomic scope" value="Bacteria"/>
</dbReference>
<dbReference type="PANTHER" id="PTHR30272:SF1">
    <property type="entry name" value="3-HYDROXYACYL-[ACYL-CARRIER-PROTEIN] DEHYDRATASE"/>
    <property type="match status" value="1"/>
</dbReference>
<accession>A1BFH0</accession>
<organism evidence="2 3">
    <name type="scientific">Chlorobium phaeobacteroides (strain DSM 266 / SMG 266 / 2430)</name>
    <dbReference type="NCBI Taxonomy" id="290317"/>
    <lineage>
        <taxon>Bacteria</taxon>
        <taxon>Pseudomonadati</taxon>
        <taxon>Chlorobiota</taxon>
        <taxon>Chlorobiia</taxon>
        <taxon>Chlorobiales</taxon>
        <taxon>Chlorobiaceae</taxon>
        <taxon>Chlorobium/Pelodictyon group</taxon>
        <taxon>Chlorobium</taxon>
    </lineage>
</organism>
<dbReference type="RefSeq" id="WP_011744973.1">
    <property type="nucleotide sequence ID" value="NC_008639.1"/>
</dbReference>
<dbReference type="PANTHER" id="PTHR30272">
    <property type="entry name" value="3-HYDROXYACYL-[ACYL-CARRIER-PROTEIN] DEHYDRATASE"/>
    <property type="match status" value="1"/>
</dbReference>
<dbReference type="Pfam" id="PF07977">
    <property type="entry name" value="FabA"/>
    <property type="match status" value="1"/>
</dbReference>
<dbReference type="EMBL" id="CP000492">
    <property type="protein sequence ID" value="ABL65147.1"/>
    <property type="molecule type" value="Genomic_DNA"/>
</dbReference>
<reference evidence="2 3" key="1">
    <citation type="submission" date="2006-12" db="EMBL/GenBank/DDBJ databases">
        <title>Complete sequence of Chlorobium phaeobacteroides DSM 266.</title>
        <authorList>
            <consortium name="US DOE Joint Genome Institute"/>
            <person name="Copeland A."/>
            <person name="Lucas S."/>
            <person name="Lapidus A."/>
            <person name="Barry K."/>
            <person name="Detter J.C."/>
            <person name="Glavina del Rio T."/>
            <person name="Hammon N."/>
            <person name="Israni S."/>
            <person name="Pitluck S."/>
            <person name="Goltsman E."/>
            <person name="Schmutz J."/>
            <person name="Larimer F."/>
            <person name="Land M."/>
            <person name="Hauser L."/>
            <person name="Mikhailova N."/>
            <person name="Li T."/>
            <person name="Overmann J."/>
            <person name="Bryant D.A."/>
            <person name="Richardson P."/>
        </authorList>
    </citation>
    <scope>NUCLEOTIDE SEQUENCE [LARGE SCALE GENOMIC DNA]</scope>
    <source>
        <strain evidence="2 3">DSM 266</strain>
    </source>
</reference>
<dbReference type="CDD" id="cd01288">
    <property type="entry name" value="FabZ"/>
    <property type="match status" value="1"/>
</dbReference>
<name>A1BFH0_CHLPD</name>
<evidence type="ECO:0000313" key="2">
    <source>
        <dbReference type="EMBL" id="ABL65147.1"/>
    </source>
</evidence>
<evidence type="ECO:0000256" key="1">
    <source>
        <dbReference type="ARBA" id="ARBA00023239"/>
    </source>
</evidence>
<dbReference type="HOGENOM" id="CLU_078912_3_1_10"/>
<keyword evidence="1" id="KW-0456">Lyase</keyword>
<dbReference type="AlphaFoldDB" id="A1BFH0"/>
<dbReference type="GO" id="GO:0016829">
    <property type="term" value="F:lyase activity"/>
    <property type="evidence" value="ECO:0007669"/>
    <property type="project" value="UniProtKB-KW"/>
</dbReference>
<evidence type="ECO:0000313" key="3">
    <source>
        <dbReference type="Proteomes" id="UP000008701"/>
    </source>
</evidence>
<gene>
    <name evidence="2" type="ordered locus">Cpha266_1106</name>
</gene>
<dbReference type="OrthoDB" id="9772788at2"/>